<name>A0A0S6VTC2_9BACT</name>
<evidence type="ECO:0000313" key="3">
    <source>
        <dbReference type="Proteomes" id="UP000030700"/>
    </source>
</evidence>
<reference evidence="2" key="1">
    <citation type="journal article" date="2015" name="PeerJ">
        <title>First genomic representation of candidate bacterial phylum KSB3 points to enhanced environmental sensing as a trigger of wastewater bulking.</title>
        <authorList>
            <person name="Sekiguchi Y."/>
            <person name="Ohashi A."/>
            <person name="Parks D.H."/>
            <person name="Yamauchi T."/>
            <person name="Tyson G.W."/>
            <person name="Hugenholtz P."/>
        </authorList>
    </citation>
    <scope>NUCLEOTIDE SEQUENCE [LARGE SCALE GENOMIC DNA]</scope>
</reference>
<dbReference type="Proteomes" id="UP000030700">
    <property type="component" value="Unassembled WGS sequence"/>
</dbReference>
<dbReference type="STRING" id="1499966.U14_01921"/>
<keyword evidence="1" id="KW-0732">Signal</keyword>
<evidence type="ECO:0000313" key="2">
    <source>
        <dbReference type="EMBL" id="GAK50688.1"/>
    </source>
</evidence>
<sequence>MKNILVVLSSVFMIVAGNMSFCHAEDPSALLKDQALMQTIVDGMLKESLKSGTFGTMIVGDVYLKMTPKTPEQKPLLELAAWMNYLNTHRLLSAVYNNQNIDEQTKNMLGNYMQSLMTTMYTIGEKQFGWDNTYTDKVYAYGLELINTRIKQLEETVFVATGRSNESAKTIGKPFPVVASPNRFNDMIMQCGGTLMQANEASAMREAFDTCFEKNGYSYTATLQVLAEQGFTPVDVQNILGLLLPATTAENEGVALSDVYSEQEIGYIHKINKLIDTF</sequence>
<feature type="signal peptide" evidence="1">
    <location>
        <begin position="1"/>
        <end position="24"/>
    </location>
</feature>
<feature type="chain" id="PRO_5006631438" evidence="1">
    <location>
        <begin position="25"/>
        <end position="278"/>
    </location>
</feature>
<organism evidence="2">
    <name type="scientific">Candidatus Moduliflexus flocculans</name>
    <dbReference type="NCBI Taxonomy" id="1499966"/>
    <lineage>
        <taxon>Bacteria</taxon>
        <taxon>Candidatus Moduliflexota</taxon>
        <taxon>Candidatus Moduliflexia</taxon>
        <taxon>Candidatus Moduliflexales</taxon>
        <taxon>Candidatus Moduliflexaceae</taxon>
    </lineage>
</organism>
<proteinExistence type="predicted"/>
<dbReference type="HOGENOM" id="CLU_999869_0_0_0"/>
<accession>A0A0S6VTC2</accession>
<evidence type="ECO:0000256" key="1">
    <source>
        <dbReference type="SAM" id="SignalP"/>
    </source>
</evidence>
<keyword evidence="3" id="KW-1185">Reference proteome</keyword>
<protein>
    <submittedName>
        <fullName evidence="2">Uncharacterized protein</fullName>
    </submittedName>
</protein>
<gene>
    <name evidence="2" type="ORF">U14_01921</name>
</gene>
<dbReference type="AlphaFoldDB" id="A0A0S6VTC2"/>
<dbReference type="EMBL" id="DF820456">
    <property type="protein sequence ID" value="GAK50688.1"/>
    <property type="molecule type" value="Genomic_DNA"/>
</dbReference>